<reference evidence="5 6" key="1">
    <citation type="submission" date="2021-01" db="EMBL/GenBank/DDBJ databases">
        <title>Tumebacillus sp. strain ITR2 16S ribosomal RNA gene Genome sequencing and assembly.</title>
        <authorList>
            <person name="Kang M."/>
        </authorList>
    </citation>
    <scope>NUCLEOTIDE SEQUENCE [LARGE SCALE GENOMIC DNA]</scope>
    <source>
        <strain evidence="5 6">ITR2</strain>
    </source>
</reference>
<comment type="caution">
    <text evidence="5">The sequence shown here is derived from an EMBL/GenBank/DDBJ whole genome shotgun (WGS) entry which is preliminary data.</text>
</comment>
<dbReference type="InterPro" id="IPR050682">
    <property type="entry name" value="ModA/WtpA"/>
</dbReference>
<dbReference type="PROSITE" id="PS51257">
    <property type="entry name" value="PROKAR_LIPOPROTEIN"/>
    <property type="match status" value="1"/>
</dbReference>
<dbReference type="EMBL" id="JAEQNB010000005">
    <property type="protein sequence ID" value="MBL0388038.1"/>
    <property type="molecule type" value="Genomic_DNA"/>
</dbReference>
<feature type="signal peptide" evidence="4">
    <location>
        <begin position="1"/>
        <end position="17"/>
    </location>
</feature>
<comment type="similarity">
    <text evidence="1">Belongs to the bacterial solute-binding protein ModA family.</text>
</comment>
<evidence type="ECO:0000256" key="3">
    <source>
        <dbReference type="ARBA" id="ARBA00022729"/>
    </source>
</evidence>
<evidence type="ECO:0000256" key="1">
    <source>
        <dbReference type="ARBA" id="ARBA00009175"/>
    </source>
</evidence>
<dbReference type="CDD" id="cd13537">
    <property type="entry name" value="PBP2_YvgL_like"/>
    <property type="match status" value="1"/>
</dbReference>
<keyword evidence="2" id="KW-0479">Metal-binding</keyword>
<accession>A0ABS1JCR5</accession>
<dbReference type="InterPro" id="IPR041879">
    <property type="entry name" value="YvgL-like_PBP2"/>
</dbReference>
<dbReference type="NCBIfam" id="TIGR01256">
    <property type="entry name" value="modA"/>
    <property type="match status" value="1"/>
</dbReference>
<dbReference type="SUPFAM" id="SSF53850">
    <property type="entry name" value="Periplasmic binding protein-like II"/>
    <property type="match status" value="1"/>
</dbReference>
<dbReference type="Proteomes" id="UP000602284">
    <property type="component" value="Unassembled WGS sequence"/>
</dbReference>
<dbReference type="PIRSF" id="PIRSF004846">
    <property type="entry name" value="ModA"/>
    <property type="match status" value="1"/>
</dbReference>
<dbReference type="Pfam" id="PF13531">
    <property type="entry name" value="SBP_bac_11"/>
    <property type="match status" value="1"/>
</dbReference>
<keyword evidence="3 4" id="KW-0732">Signal</keyword>
<gene>
    <name evidence="5" type="primary">modA</name>
    <name evidence="5" type="ORF">JJB07_15575</name>
</gene>
<evidence type="ECO:0000256" key="4">
    <source>
        <dbReference type="SAM" id="SignalP"/>
    </source>
</evidence>
<feature type="chain" id="PRO_5046737883" evidence="4">
    <location>
        <begin position="18"/>
        <end position="264"/>
    </location>
</feature>
<evidence type="ECO:0000313" key="5">
    <source>
        <dbReference type="EMBL" id="MBL0388038.1"/>
    </source>
</evidence>
<evidence type="ECO:0000313" key="6">
    <source>
        <dbReference type="Proteomes" id="UP000602284"/>
    </source>
</evidence>
<protein>
    <submittedName>
        <fullName evidence="5">Molybdate ABC transporter substrate-binding protein</fullName>
    </submittedName>
</protein>
<organism evidence="5 6">
    <name type="scientific">Tumebacillus amylolyticus</name>
    <dbReference type="NCBI Taxonomy" id="2801339"/>
    <lineage>
        <taxon>Bacteria</taxon>
        <taxon>Bacillati</taxon>
        <taxon>Bacillota</taxon>
        <taxon>Bacilli</taxon>
        <taxon>Bacillales</taxon>
        <taxon>Alicyclobacillaceae</taxon>
        <taxon>Tumebacillus</taxon>
    </lineage>
</organism>
<evidence type="ECO:0000256" key="2">
    <source>
        <dbReference type="ARBA" id="ARBA00022723"/>
    </source>
</evidence>
<dbReference type="RefSeq" id="WP_201636634.1">
    <property type="nucleotide sequence ID" value="NZ_JAEQNB010000005.1"/>
</dbReference>
<keyword evidence="6" id="KW-1185">Reference proteome</keyword>
<dbReference type="PANTHER" id="PTHR30632:SF0">
    <property type="entry name" value="SULFATE-BINDING PROTEIN"/>
    <property type="match status" value="1"/>
</dbReference>
<sequence length="264" mass="28263">MKKRIAMLMAVSLVLLAGCSSQEPSTSTTPADKPHVTLTLSAAASLAKPLDTLTADYKKDHPEVEVTVNLGASGTLQKQIEQGAPADLFWSAGVAQMDALEKKELLADGTRQDVLKNELVLIRPKSGTVQTFEDLGKPAVKKIALGTPETVPAGKYAQEALTKLHLWAHVQEKAIFGKDVTSVLTYVEHGEVDAGLVYKTDALSSTQVDIVATSDESAHSPILYPLAILKNTQHLPEAKALEDYLHSAHAQEVLQKAGFALATH</sequence>
<name>A0ABS1JCR5_9BACL</name>
<proteinExistence type="inferred from homology"/>
<dbReference type="PANTHER" id="PTHR30632">
    <property type="entry name" value="MOLYBDATE-BINDING PERIPLASMIC PROTEIN"/>
    <property type="match status" value="1"/>
</dbReference>
<dbReference type="InterPro" id="IPR005950">
    <property type="entry name" value="ModA"/>
</dbReference>
<dbReference type="Gene3D" id="3.40.190.10">
    <property type="entry name" value="Periplasmic binding protein-like II"/>
    <property type="match status" value="2"/>
</dbReference>